<sequence>MPEKDFVIRPFRKEDYDQICEIYEEGLRTGHATYETRALTYEQFTRSKITASVSVAVEADDDSVILGWVSAAPVSSRSVFHGVVEDSVYVSSAARGRGIAGALLDHLIETCQGLHKWAIHAWIFPENEGSKRLHLSRGFRKVGTYRHLAKMTYGDLAGEWRDTDVYEKLLPKPDGA</sequence>
<dbReference type="InterPro" id="IPR000182">
    <property type="entry name" value="GNAT_dom"/>
</dbReference>
<proteinExistence type="predicted"/>
<dbReference type="Proteomes" id="UP001220064">
    <property type="component" value="Chromosome"/>
</dbReference>
<keyword evidence="4" id="KW-0282">Flagellum</keyword>
<dbReference type="InterPro" id="IPR016181">
    <property type="entry name" value="Acyl_CoA_acyltransferase"/>
</dbReference>
<evidence type="ECO:0000256" key="1">
    <source>
        <dbReference type="ARBA" id="ARBA00022679"/>
    </source>
</evidence>
<dbReference type="PROSITE" id="PS51186">
    <property type="entry name" value="GNAT"/>
    <property type="match status" value="1"/>
</dbReference>
<organism evidence="4 5">
    <name type="scientific">Corynebacterium massiliense DSM 45435</name>
    <dbReference type="NCBI Taxonomy" id="1121364"/>
    <lineage>
        <taxon>Bacteria</taxon>
        <taxon>Bacillati</taxon>
        <taxon>Actinomycetota</taxon>
        <taxon>Actinomycetes</taxon>
        <taxon>Mycobacteriales</taxon>
        <taxon>Corynebacteriaceae</taxon>
        <taxon>Corynebacterium</taxon>
    </lineage>
</organism>
<name>A0ABY7U691_9CORY</name>
<evidence type="ECO:0000259" key="3">
    <source>
        <dbReference type="PROSITE" id="PS51186"/>
    </source>
</evidence>
<keyword evidence="4" id="KW-0969">Cilium</keyword>
<dbReference type="PANTHER" id="PTHR43072:SF23">
    <property type="entry name" value="UPF0039 PROTEIN C11D3.02C"/>
    <property type="match status" value="1"/>
</dbReference>
<evidence type="ECO:0000313" key="5">
    <source>
        <dbReference type="Proteomes" id="UP001220064"/>
    </source>
</evidence>
<dbReference type="PANTHER" id="PTHR43072">
    <property type="entry name" value="N-ACETYLTRANSFERASE"/>
    <property type="match status" value="1"/>
</dbReference>
<accession>A0ABY7U691</accession>
<gene>
    <name evidence="4" type="primary">ywnH</name>
    <name evidence="4" type="ORF">CMASS_03790</name>
</gene>
<dbReference type="CDD" id="cd04301">
    <property type="entry name" value="NAT_SF"/>
    <property type="match status" value="1"/>
</dbReference>
<evidence type="ECO:0000313" key="4">
    <source>
        <dbReference type="EMBL" id="WCZ32210.1"/>
    </source>
</evidence>
<keyword evidence="5" id="KW-1185">Reference proteome</keyword>
<reference evidence="4 5" key="1">
    <citation type="submission" date="2020-10" db="EMBL/GenBank/DDBJ databases">
        <title>Complete genome sequence of Corynebacterium massiliense DSM 45435, type strain of Corynebacterium massiliense.</title>
        <authorList>
            <person name="Busche T."/>
            <person name="Kalinowski J."/>
            <person name="Ruckert C."/>
        </authorList>
    </citation>
    <scope>NUCLEOTIDE SEQUENCE [LARGE SCALE GENOMIC DNA]</scope>
    <source>
        <strain evidence="4 5">DSM 45435</strain>
    </source>
</reference>
<dbReference type="Pfam" id="PF00583">
    <property type="entry name" value="Acetyltransf_1"/>
    <property type="match status" value="1"/>
</dbReference>
<keyword evidence="1 4" id="KW-0808">Transferase</keyword>
<keyword evidence="4" id="KW-0966">Cell projection</keyword>
<dbReference type="Gene3D" id="3.40.630.30">
    <property type="match status" value="1"/>
</dbReference>
<dbReference type="EC" id="2.3.1.183" evidence="4"/>
<keyword evidence="2 4" id="KW-0012">Acyltransferase</keyword>
<dbReference type="GO" id="GO:0102971">
    <property type="term" value="F:phosphinothricin N-acetyltransferase activity"/>
    <property type="evidence" value="ECO:0007669"/>
    <property type="project" value="UniProtKB-EC"/>
</dbReference>
<protein>
    <submittedName>
        <fullName evidence="4">Phosphinothricin acetyltransferase YwnH</fullName>
        <ecNumber evidence="4">2.3.1.183</ecNumber>
    </submittedName>
</protein>
<dbReference type="RefSeq" id="WP_027018608.1">
    <property type="nucleotide sequence ID" value="NZ_ATVG01000004.1"/>
</dbReference>
<dbReference type="EMBL" id="CP063189">
    <property type="protein sequence ID" value="WCZ32210.1"/>
    <property type="molecule type" value="Genomic_DNA"/>
</dbReference>
<feature type="domain" description="N-acetyltransferase" evidence="3">
    <location>
        <begin position="6"/>
        <end position="171"/>
    </location>
</feature>
<dbReference type="SUPFAM" id="SSF55729">
    <property type="entry name" value="Acyl-CoA N-acyltransferases (Nat)"/>
    <property type="match status" value="1"/>
</dbReference>
<evidence type="ECO:0000256" key="2">
    <source>
        <dbReference type="ARBA" id="ARBA00023315"/>
    </source>
</evidence>